<dbReference type="Gene3D" id="3.30.460.20">
    <property type="entry name" value="CorA soluble domain-like"/>
    <property type="match status" value="1"/>
</dbReference>
<gene>
    <name evidence="7" type="ORF">EC844_101346</name>
</gene>
<evidence type="ECO:0000256" key="6">
    <source>
        <dbReference type="SAM" id="Phobius"/>
    </source>
</evidence>
<evidence type="ECO:0000256" key="2">
    <source>
        <dbReference type="ARBA" id="ARBA00009765"/>
    </source>
</evidence>
<evidence type="ECO:0000256" key="4">
    <source>
        <dbReference type="ARBA" id="ARBA00022989"/>
    </source>
</evidence>
<dbReference type="EMBL" id="SLVJ01000001">
    <property type="protein sequence ID" value="TCM71064.1"/>
    <property type="molecule type" value="Genomic_DNA"/>
</dbReference>
<dbReference type="SUPFAM" id="SSF143865">
    <property type="entry name" value="CorA soluble domain-like"/>
    <property type="match status" value="1"/>
</dbReference>
<comment type="subcellular location">
    <subcellularLocation>
        <location evidence="1">Membrane</location>
        <topology evidence="1">Multi-pass membrane protein</topology>
    </subcellularLocation>
</comment>
<dbReference type="GO" id="GO:0016020">
    <property type="term" value="C:membrane"/>
    <property type="evidence" value="ECO:0007669"/>
    <property type="project" value="UniProtKB-SubCell"/>
</dbReference>
<dbReference type="OrthoDB" id="9803416at2"/>
<dbReference type="InterPro" id="IPR045863">
    <property type="entry name" value="CorA_TM1_TM2"/>
</dbReference>
<dbReference type="InterPro" id="IPR045861">
    <property type="entry name" value="CorA_cytoplasmic_dom"/>
</dbReference>
<evidence type="ECO:0000256" key="5">
    <source>
        <dbReference type="ARBA" id="ARBA00023136"/>
    </source>
</evidence>
<comment type="similarity">
    <text evidence="2">Belongs to the CorA metal ion transporter (MIT) (TC 1.A.35) family.</text>
</comment>
<dbReference type="Pfam" id="PF01544">
    <property type="entry name" value="CorA"/>
    <property type="match status" value="1"/>
</dbReference>
<dbReference type="GO" id="GO:0046873">
    <property type="term" value="F:metal ion transmembrane transporter activity"/>
    <property type="evidence" value="ECO:0007669"/>
    <property type="project" value="InterPro"/>
</dbReference>
<dbReference type="Proteomes" id="UP000294963">
    <property type="component" value="Unassembled WGS sequence"/>
</dbReference>
<keyword evidence="3 6" id="KW-0812">Transmembrane</keyword>
<evidence type="ECO:0000313" key="7">
    <source>
        <dbReference type="EMBL" id="TCM71064.1"/>
    </source>
</evidence>
<evidence type="ECO:0000313" key="8">
    <source>
        <dbReference type="Proteomes" id="UP000294963"/>
    </source>
</evidence>
<dbReference type="CDD" id="cd12827">
    <property type="entry name" value="EcCorA_ZntB-like_u2"/>
    <property type="match status" value="1"/>
</dbReference>
<name>A0A4R1Y1S9_ACICA</name>
<accession>A0A4R1Y1S9</accession>
<dbReference type="InterPro" id="IPR002523">
    <property type="entry name" value="MgTranspt_CorA/ZnTranspt_ZntB"/>
</dbReference>
<keyword evidence="4 6" id="KW-1133">Transmembrane helix</keyword>
<proteinExistence type="inferred from homology"/>
<dbReference type="Gene3D" id="1.20.58.340">
    <property type="entry name" value="Magnesium transport protein CorA, transmembrane region"/>
    <property type="match status" value="2"/>
</dbReference>
<comment type="caution">
    <text evidence="7">The sequence shown here is derived from an EMBL/GenBank/DDBJ whole genome shotgun (WGS) entry which is preliminary data.</text>
</comment>
<evidence type="ECO:0000256" key="1">
    <source>
        <dbReference type="ARBA" id="ARBA00004141"/>
    </source>
</evidence>
<organism evidence="7 8">
    <name type="scientific">Acinetobacter calcoaceticus</name>
    <dbReference type="NCBI Taxonomy" id="471"/>
    <lineage>
        <taxon>Bacteria</taxon>
        <taxon>Pseudomonadati</taxon>
        <taxon>Pseudomonadota</taxon>
        <taxon>Gammaproteobacteria</taxon>
        <taxon>Moraxellales</taxon>
        <taxon>Moraxellaceae</taxon>
        <taxon>Acinetobacter</taxon>
        <taxon>Acinetobacter calcoaceticus/baumannii complex</taxon>
    </lineage>
</organism>
<feature type="transmembrane region" description="Helical" evidence="6">
    <location>
        <begin position="258"/>
        <end position="281"/>
    </location>
</feature>
<dbReference type="AlphaFoldDB" id="A0A4R1Y1S9"/>
<keyword evidence="5 6" id="KW-0472">Membrane</keyword>
<feature type="transmembrane region" description="Helical" evidence="6">
    <location>
        <begin position="287"/>
        <end position="309"/>
    </location>
</feature>
<dbReference type="InterPro" id="IPR047199">
    <property type="entry name" value="CorA-like"/>
</dbReference>
<reference evidence="7 8" key="1">
    <citation type="submission" date="2019-03" db="EMBL/GenBank/DDBJ databases">
        <title>Genomic analyses of the natural microbiome of Caenorhabditis elegans.</title>
        <authorList>
            <person name="Samuel B."/>
        </authorList>
    </citation>
    <scope>NUCLEOTIDE SEQUENCE [LARGE SCALE GENOMIC DNA]</scope>
    <source>
        <strain evidence="7 8">JUb89</strain>
    </source>
</reference>
<dbReference type="PANTHER" id="PTHR47891">
    <property type="entry name" value="TRANSPORTER-RELATED"/>
    <property type="match status" value="1"/>
</dbReference>
<protein>
    <submittedName>
        <fullName evidence="7">Magnesium transporter</fullName>
    </submittedName>
</protein>
<sequence length="316" mass="36037">MLKIYQSNAQGSLIEIKDIAHNSLVYLVNPSADEIATVVEQLEVPIDFIRDALDKNERPRIEKSANTLFMVLNTPVLKHDQSHKNEALYHTCPIGIIHAENHLLIVSRQELPILSNLITGQYGEFQSYMKTRISLLIFKAVAESYNHYLTQMNKKVSQLQQKLKKSYRNDELFGLIGVNKSLVYFSTSLSGMRILYSRIMQGHDIKIHPEEKKRLEDILVDIRQAAEITEMRRESLSNLMDAYAAIIHNNLNSVLKMLTTLAIVMVIPTMMGSIFSMNVALPYEEEAISTVVVGISMLLIVVLLVVVFYKKKYLRV</sequence>
<dbReference type="SUPFAM" id="SSF144083">
    <property type="entry name" value="Magnesium transport protein CorA, transmembrane region"/>
    <property type="match status" value="1"/>
</dbReference>
<evidence type="ECO:0000256" key="3">
    <source>
        <dbReference type="ARBA" id="ARBA00022692"/>
    </source>
</evidence>
<dbReference type="PANTHER" id="PTHR47891:SF2">
    <property type="entry name" value="MAGNESIUM AND COBALT TRANSPORTER"/>
    <property type="match status" value="1"/>
</dbReference>
<keyword evidence="8" id="KW-1185">Reference proteome</keyword>